<dbReference type="SMART" id="SM00534">
    <property type="entry name" value="MUTSac"/>
    <property type="match status" value="1"/>
</dbReference>
<evidence type="ECO:0000259" key="5">
    <source>
        <dbReference type="SMART" id="SM00534"/>
    </source>
</evidence>
<keyword evidence="4" id="KW-1133">Transmembrane helix</keyword>
<keyword evidence="3" id="KW-0238">DNA-binding</keyword>
<feature type="transmembrane region" description="Helical" evidence="4">
    <location>
        <begin position="6"/>
        <end position="22"/>
    </location>
</feature>
<accession>A0A1M6A0V3</accession>
<dbReference type="Gene3D" id="3.40.50.300">
    <property type="entry name" value="P-loop containing nucleotide triphosphate hydrolases"/>
    <property type="match status" value="1"/>
</dbReference>
<keyword evidence="1" id="KW-0547">Nucleotide-binding</keyword>
<gene>
    <name evidence="6" type="ORF">SAMN02745691_00021</name>
</gene>
<keyword evidence="4" id="KW-0812">Transmembrane</keyword>
<proteinExistence type="predicted"/>
<sequence length="562" mass="63715">MTPYIIVFLVIIIFFFVQARLYRRRAHEELASGIRREWGQTPKRSYEPGDLTKIGRFHDTRKKIEPAKFYIDEITWNDLDMDAVFKQINNTRSSIGEDYLYHLLRTPSFTAKELEERERLISYFSNNREDTFRLQEIFAAIGRTKSISFYETIHRLSGLKKRSNTEHILLACLLLASVALLFISPPLGIVCIIAMVGINVVRHSNHKKVIQDYLSGFRYLIYMLEGAKAASGLNLPVLDGYNQVLNENTGKLSTLQKGVFLLTSNNMSGSPGDVFMDYLRMLFHLDILKFNSMLAKTLDRLDEIDIIFGTMGLLESMTAAASYREQKNPCCQPEFVTGYKGLSFQNIYHPLIDHPVKNSLEEDGGILLTGSNASGKSTFLKTAALNVLLSQTIHTCTADRFITGFYRLFTSMSLRDSLESGESYYMAEIRSLKRILDSCGIGPSVFCCIDEVLRGTNTVERIAASAQLLKSMDEQGVLCFAATHDVELTGLLKDYYANYHFQEEITDNDIFFNYRLYKGAASTRNAIKLLEIIGYDKTVTEKAEAAANRFLNTGLWTLENKG</sequence>
<evidence type="ECO:0000256" key="1">
    <source>
        <dbReference type="ARBA" id="ARBA00022741"/>
    </source>
</evidence>
<dbReference type="RefSeq" id="WP_073992332.1">
    <property type="nucleotide sequence ID" value="NZ_FQYT01000002.1"/>
</dbReference>
<dbReference type="GO" id="GO:0140664">
    <property type="term" value="F:ATP-dependent DNA damage sensor activity"/>
    <property type="evidence" value="ECO:0007669"/>
    <property type="project" value="InterPro"/>
</dbReference>
<dbReference type="Gene3D" id="1.10.1420.10">
    <property type="match status" value="1"/>
</dbReference>
<dbReference type="SUPFAM" id="SSF48334">
    <property type="entry name" value="DNA repair protein MutS, domain III"/>
    <property type="match status" value="1"/>
</dbReference>
<keyword evidence="7" id="KW-1185">Reference proteome</keyword>
<dbReference type="GO" id="GO:0006298">
    <property type="term" value="P:mismatch repair"/>
    <property type="evidence" value="ECO:0007669"/>
    <property type="project" value="InterPro"/>
</dbReference>
<dbReference type="InterPro" id="IPR027417">
    <property type="entry name" value="P-loop_NTPase"/>
</dbReference>
<dbReference type="InterPro" id="IPR036187">
    <property type="entry name" value="DNA_mismatch_repair_MutS_sf"/>
</dbReference>
<keyword evidence="4" id="KW-0472">Membrane</keyword>
<dbReference type="PANTHER" id="PTHR11361">
    <property type="entry name" value="DNA MISMATCH REPAIR PROTEIN MUTS FAMILY MEMBER"/>
    <property type="match status" value="1"/>
</dbReference>
<evidence type="ECO:0000313" key="6">
    <source>
        <dbReference type="EMBL" id="SHI30127.1"/>
    </source>
</evidence>
<dbReference type="GO" id="GO:0005524">
    <property type="term" value="F:ATP binding"/>
    <property type="evidence" value="ECO:0007669"/>
    <property type="project" value="UniProtKB-KW"/>
</dbReference>
<dbReference type="GO" id="GO:0005829">
    <property type="term" value="C:cytosol"/>
    <property type="evidence" value="ECO:0007669"/>
    <property type="project" value="TreeGrafter"/>
</dbReference>
<evidence type="ECO:0000256" key="2">
    <source>
        <dbReference type="ARBA" id="ARBA00022840"/>
    </source>
</evidence>
<dbReference type="PANTHER" id="PTHR11361:SF152">
    <property type="entry name" value="DNA MISMATCH REPAIR PROTEIN"/>
    <property type="match status" value="1"/>
</dbReference>
<dbReference type="InterPro" id="IPR000432">
    <property type="entry name" value="DNA_mismatch_repair_MutS_C"/>
</dbReference>
<evidence type="ECO:0000313" key="7">
    <source>
        <dbReference type="Proteomes" id="UP000184342"/>
    </source>
</evidence>
<feature type="domain" description="DNA mismatch repair proteins mutS family" evidence="5">
    <location>
        <begin position="363"/>
        <end position="548"/>
    </location>
</feature>
<reference evidence="6 7" key="1">
    <citation type="submission" date="2016-11" db="EMBL/GenBank/DDBJ databases">
        <authorList>
            <person name="Jaros S."/>
            <person name="Januszkiewicz K."/>
            <person name="Wedrychowicz H."/>
        </authorList>
    </citation>
    <scope>NUCLEOTIDE SEQUENCE [LARGE SCALE GENOMIC DNA]</scope>
    <source>
        <strain evidence="6 7">DSM 15970</strain>
    </source>
</reference>
<dbReference type="InterPro" id="IPR045076">
    <property type="entry name" value="MutS"/>
</dbReference>
<dbReference type="Pfam" id="PF00488">
    <property type="entry name" value="MutS_V"/>
    <property type="match status" value="1"/>
</dbReference>
<dbReference type="AlphaFoldDB" id="A0A1M6A0V3"/>
<dbReference type="EMBL" id="FQYT01000002">
    <property type="protein sequence ID" value="SHI30127.1"/>
    <property type="molecule type" value="Genomic_DNA"/>
</dbReference>
<dbReference type="OrthoDB" id="9802448at2"/>
<dbReference type="SUPFAM" id="SSF52540">
    <property type="entry name" value="P-loop containing nucleoside triphosphate hydrolases"/>
    <property type="match status" value="1"/>
</dbReference>
<organism evidence="6 7">
    <name type="scientific">Parasporobacterium paucivorans DSM 15970</name>
    <dbReference type="NCBI Taxonomy" id="1122934"/>
    <lineage>
        <taxon>Bacteria</taxon>
        <taxon>Bacillati</taxon>
        <taxon>Bacillota</taxon>
        <taxon>Clostridia</taxon>
        <taxon>Lachnospirales</taxon>
        <taxon>Lachnospiraceae</taxon>
        <taxon>Parasporobacterium</taxon>
    </lineage>
</organism>
<dbReference type="STRING" id="1122934.SAMN02745691_00021"/>
<dbReference type="GO" id="GO:0030983">
    <property type="term" value="F:mismatched DNA binding"/>
    <property type="evidence" value="ECO:0007669"/>
    <property type="project" value="InterPro"/>
</dbReference>
<evidence type="ECO:0000256" key="3">
    <source>
        <dbReference type="ARBA" id="ARBA00023125"/>
    </source>
</evidence>
<protein>
    <submittedName>
        <fullName evidence="6">MutS domain V</fullName>
    </submittedName>
</protein>
<dbReference type="Proteomes" id="UP000184342">
    <property type="component" value="Unassembled WGS sequence"/>
</dbReference>
<name>A0A1M6A0V3_9FIRM</name>
<feature type="transmembrane region" description="Helical" evidence="4">
    <location>
        <begin position="168"/>
        <end position="198"/>
    </location>
</feature>
<keyword evidence="2" id="KW-0067">ATP-binding</keyword>
<evidence type="ECO:0000256" key="4">
    <source>
        <dbReference type="SAM" id="Phobius"/>
    </source>
</evidence>